<feature type="region of interest" description="Disordered" evidence="1">
    <location>
        <begin position="1"/>
        <end position="26"/>
    </location>
</feature>
<evidence type="ECO:0000313" key="2">
    <source>
        <dbReference type="EMBL" id="GBP60445.1"/>
    </source>
</evidence>
<dbReference type="Proteomes" id="UP000299102">
    <property type="component" value="Unassembled WGS sequence"/>
</dbReference>
<dbReference type="EMBL" id="BGZK01000787">
    <property type="protein sequence ID" value="GBP60445.1"/>
    <property type="molecule type" value="Genomic_DNA"/>
</dbReference>
<evidence type="ECO:0000313" key="3">
    <source>
        <dbReference type="Proteomes" id="UP000299102"/>
    </source>
</evidence>
<organism evidence="2 3">
    <name type="scientific">Eumeta variegata</name>
    <name type="common">Bagworm moth</name>
    <name type="synonym">Eumeta japonica</name>
    <dbReference type="NCBI Taxonomy" id="151549"/>
    <lineage>
        <taxon>Eukaryota</taxon>
        <taxon>Metazoa</taxon>
        <taxon>Ecdysozoa</taxon>
        <taxon>Arthropoda</taxon>
        <taxon>Hexapoda</taxon>
        <taxon>Insecta</taxon>
        <taxon>Pterygota</taxon>
        <taxon>Neoptera</taxon>
        <taxon>Endopterygota</taxon>
        <taxon>Lepidoptera</taxon>
        <taxon>Glossata</taxon>
        <taxon>Ditrysia</taxon>
        <taxon>Tineoidea</taxon>
        <taxon>Psychidae</taxon>
        <taxon>Oiketicinae</taxon>
        <taxon>Eumeta</taxon>
    </lineage>
</organism>
<sequence>MRRDARATATAHHDAPTASHALDGGRSVTQSFGHNFDTSFGPMVNFDLGSLLDFHYQPCSYSSSISSSLLRAYLGNPSKGRLRDVNISGPHNGRAVMRAADESDSALMKDISGSLSSAPVKDYR</sequence>
<feature type="compositionally biased region" description="Basic and acidic residues" evidence="1">
    <location>
        <begin position="1"/>
        <end position="15"/>
    </location>
</feature>
<reference evidence="2 3" key="1">
    <citation type="journal article" date="2019" name="Commun. Biol.">
        <title>The bagworm genome reveals a unique fibroin gene that provides high tensile strength.</title>
        <authorList>
            <person name="Kono N."/>
            <person name="Nakamura H."/>
            <person name="Ohtoshi R."/>
            <person name="Tomita M."/>
            <person name="Numata K."/>
            <person name="Arakawa K."/>
        </authorList>
    </citation>
    <scope>NUCLEOTIDE SEQUENCE [LARGE SCALE GENOMIC DNA]</scope>
</reference>
<comment type="caution">
    <text evidence="2">The sequence shown here is derived from an EMBL/GenBank/DDBJ whole genome shotgun (WGS) entry which is preliminary data.</text>
</comment>
<accession>A0A4C1XE30</accession>
<dbReference type="AlphaFoldDB" id="A0A4C1XE30"/>
<gene>
    <name evidence="2" type="ORF">EVAR_98344_1</name>
</gene>
<name>A0A4C1XE30_EUMVA</name>
<protein>
    <submittedName>
        <fullName evidence="2">Uncharacterized protein</fullName>
    </submittedName>
</protein>
<proteinExistence type="predicted"/>
<keyword evidence="3" id="KW-1185">Reference proteome</keyword>
<evidence type="ECO:0000256" key="1">
    <source>
        <dbReference type="SAM" id="MobiDB-lite"/>
    </source>
</evidence>